<evidence type="ECO:0000313" key="3">
    <source>
        <dbReference type="Proteomes" id="UP000284403"/>
    </source>
</evidence>
<feature type="region of interest" description="Disordered" evidence="1">
    <location>
        <begin position="391"/>
        <end position="430"/>
    </location>
</feature>
<organism evidence="2 3">
    <name type="scientific">Trypanosoma conorhini</name>
    <dbReference type="NCBI Taxonomy" id="83891"/>
    <lineage>
        <taxon>Eukaryota</taxon>
        <taxon>Discoba</taxon>
        <taxon>Euglenozoa</taxon>
        <taxon>Kinetoplastea</taxon>
        <taxon>Metakinetoplastina</taxon>
        <taxon>Trypanosomatida</taxon>
        <taxon>Trypanosomatidae</taxon>
        <taxon>Trypanosoma</taxon>
    </lineage>
</organism>
<dbReference type="OrthoDB" id="248175at2759"/>
<keyword evidence="3" id="KW-1185">Reference proteome</keyword>
<comment type="caution">
    <text evidence="2">The sequence shown here is derived from an EMBL/GenBank/DDBJ whole genome shotgun (WGS) entry which is preliminary data.</text>
</comment>
<feature type="compositionally biased region" description="Pro residues" evidence="1">
    <location>
        <begin position="418"/>
        <end position="427"/>
    </location>
</feature>
<evidence type="ECO:0000313" key="2">
    <source>
        <dbReference type="EMBL" id="RNF16346.1"/>
    </source>
</evidence>
<feature type="compositionally biased region" description="Basic and acidic residues" evidence="1">
    <location>
        <begin position="398"/>
        <end position="411"/>
    </location>
</feature>
<dbReference type="PANTHER" id="PTHR33667:SF7">
    <property type="entry name" value="RIKEN CDNA 1810020O05 GENE"/>
    <property type="match status" value="1"/>
</dbReference>
<gene>
    <name evidence="2" type="ORF">Tco025E_05259</name>
</gene>
<dbReference type="PANTHER" id="PTHR33667">
    <property type="entry name" value="SI:DKEY-57N24.6"/>
    <property type="match status" value="1"/>
</dbReference>
<reference evidence="2 3" key="1">
    <citation type="journal article" date="2018" name="BMC Genomics">
        <title>Genomic comparison of Trypanosoma conorhini and Trypanosoma rangeli to Trypanosoma cruzi strains of high and low virulence.</title>
        <authorList>
            <person name="Bradwell K.R."/>
            <person name="Koparde V.N."/>
            <person name="Matveyev A.V."/>
            <person name="Serrano M.G."/>
            <person name="Alves J.M."/>
            <person name="Parikh H."/>
            <person name="Huang B."/>
            <person name="Lee V."/>
            <person name="Espinosa-Alvarez O."/>
            <person name="Ortiz P.A."/>
            <person name="Costa-Martins A.G."/>
            <person name="Teixeira M.M."/>
            <person name="Buck G.A."/>
        </authorList>
    </citation>
    <scope>NUCLEOTIDE SEQUENCE [LARGE SCALE GENOMIC DNA]</scope>
    <source>
        <strain evidence="2 3">025E</strain>
    </source>
</reference>
<dbReference type="EMBL" id="MKKU01000297">
    <property type="protein sequence ID" value="RNF16346.1"/>
    <property type="molecule type" value="Genomic_DNA"/>
</dbReference>
<dbReference type="RefSeq" id="XP_029227770.1">
    <property type="nucleotide sequence ID" value="XM_029372160.1"/>
</dbReference>
<protein>
    <submittedName>
        <fullName evidence="2">Uncharacterized protein</fullName>
    </submittedName>
</protein>
<accession>A0A422PF55</accession>
<dbReference type="GeneID" id="40318870"/>
<sequence>MPKGHTVAEPLEIHDENDRILELWFRARASVEFCEQHSPADHLFVASIAGQEDRRTLAGALDYAERAPAEINACFLRRKLTLSPPVLEQLCNASHRVQLYIRPSPQESLDGAGAAATKPGKPAVKKDRVKREEELFAVEDADQVFSLDFDLIELLTSSSVRHAVPVPPAAMLQNCILELRCGTPFLPPAKLNKYRPLKIEIHAIHDIPGTAVQHDPLFVTVQFCDVKLQSPELEVAADGKVTFRRVKFLGARSPLEVYQDVFFRGMEVSVFRGARMCLGTGTVLLRAAVTDQQREFSEMVCLLPSRTTIARDNNCLTKGTTVSLRVDFFIPLPTPTHVLSDGRPAHGHFLTRGIIRMPYTATWVPSVLEAFISVLLQLKKASGESNIYQHELPAAEPEVPHVHEKKKEGAKPHKAQSVPPPRPPSPPSAFEAPFKVVSPPGISGFEVMDDNVRIICVEGLAVEVHKILERLNAVAGNNPQLELLMNAELFVPGRAYTVFPPLVTLPKIVKSDAMKTGTEKVIDPADESAPRNVGEGCTSGKVSLASVVAAGDGLAMPSSGSLKGNTESSVDVFDSAEAEAGGTGGRIHRIRSRETIDSLVSEQRYLLRRMLSEACIRCYTKLHALCACSSLRTILERDLFPTPEELIALERSFGVTLELCDVFGKQEFVSVSLEKEAAGSPKPTVEASAESPCASVKLDALQWTDVGKMVSFEATKIMSSRRRIPACVQQRYPGACWLLTVETNTTVLCGFSLGAQPKDTIHYLVEAQVVQCGGKLCLYALACDSLAKSCTDSRNPAYETYLRASRKQQLQLHSRKGPKRLSISTPSLISIGALRAERHNSSDTDVVVDSPPRELPVVSQPAVTGRKELAERKQRHIHLRTKKVPRLTAADYALCWELYRQRAPTIPPKPPKGPPMRF</sequence>
<dbReference type="AlphaFoldDB" id="A0A422PF55"/>
<dbReference type="Proteomes" id="UP000284403">
    <property type="component" value="Unassembled WGS sequence"/>
</dbReference>
<name>A0A422PF55_9TRYP</name>
<proteinExistence type="predicted"/>
<evidence type="ECO:0000256" key="1">
    <source>
        <dbReference type="SAM" id="MobiDB-lite"/>
    </source>
</evidence>